<protein>
    <submittedName>
        <fullName evidence="2">Phytoene dehydrogenase</fullName>
    </submittedName>
</protein>
<sequence length="440" mass="46859">MNGDATVVGGGLAGLVAARRLAEAGADVTLYERRPGVGGRVRTETVDGFTLDCGFQVLFSSYPGVDRELGVDGLDALDLRTFAPGATICRPGSRSVLGDPLRDPRSAVPSLLNDEVSFSDKLRTLALRYDLANRDEAEFFAGPDAPIREYLRDWGFADDYVENFVEPFYGGITLDRTLSTSKHVFEYTFRAMGRGSIGVPAEGMAALPAALADRAREAGVEIRTGEDVEAVRTAGQGRIPFRSGAADAEGATVELADGSTREADAVVVATSPPEARRLTDVESVPTEGVPNTTGWYALPAGESFETGKRILLNAAGESPNAVVPMSEVAPEYAPGDRALVAATFLGEESLERDDRALRADVRDALAAWFPDREFEGVETLDVHRIRFAQFAQPPGVHADLPGVDDPEGPVTLAGDYTEWSSIQGALESGRKAASAATEYL</sequence>
<reference evidence="2 3" key="1">
    <citation type="submission" date="2015-08" db="EMBL/GenBank/DDBJ databases">
        <title>Genomes of Isolates from Cabo Rojo, PR.</title>
        <authorList>
            <person name="Sanchez-Nieves R.L."/>
            <person name="Montalvo-Rodriguez R."/>
        </authorList>
    </citation>
    <scope>NUCLEOTIDE SEQUENCE [LARGE SCALE GENOMIC DNA]</scope>
    <source>
        <strain evidence="2 3">5</strain>
    </source>
</reference>
<evidence type="ECO:0000313" key="2">
    <source>
        <dbReference type="EMBL" id="KOX96290.1"/>
    </source>
</evidence>
<dbReference type="AlphaFoldDB" id="A0A0N0UAV0"/>
<evidence type="ECO:0000313" key="3">
    <source>
        <dbReference type="Proteomes" id="UP000037747"/>
    </source>
</evidence>
<keyword evidence="3" id="KW-1185">Reference proteome</keyword>
<organism evidence="2 3">
    <name type="scientific">Halorubrum tropicale</name>
    <dbReference type="NCBI Taxonomy" id="1765655"/>
    <lineage>
        <taxon>Archaea</taxon>
        <taxon>Methanobacteriati</taxon>
        <taxon>Methanobacteriota</taxon>
        <taxon>Stenosarchaea group</taxon>
        <taxon>Halobacteria</taxon>
        <taxon>Halobacteriales</taxon>
        <taxon>Haloferacaceae</taxon>
        <taxon>Halorubrum</taxon>
    </lineage>
</organism>
<dbReference type="EMBL" id="LIST01000004">
    <property type="protein sequence ID" value="KOX96290.1"/>
    <property type="molecule type" value="Genomic_DNA"/>
</dbReference>
<feature type="domain" description="Amine oxidase" evidence="1">
    <location>
        <begin position="12"/>
        <end position="435"/>
    </location>
</feature>
<dbReference type="GO" id="GO:0016491">
    <property type="term" value="F:oxidoreductase activity"/>
    <property type="evidence" value="ECO:0007669"/>
    <property type="project" value="InterPro"/>
</dbReference>
<dbReference type="OrthoDB" id="202781at2157"/>
<evidence type="ECO:0000259" key="1">
    <source>
        <dbReference type="Pfam" id="PF01593"/>
    </source>
</evidence>
<dbReference type="Proteomes" id="UP000037747">
    <property type="component" value="Unassembled WGS sequence"/>
</dbReference>
<dbReference type="Pfam" id="PF01593">
    <property type="entry name" value="Amino_oxidase"/>
    <property type="match status" value="1"/>
</dbReference>
<dbReference type="STRING" id="1765655.AMR74_12240"/>
<dbReference type="PANTHER" id="PTHR42841">
    <property type="entry name" value="AMINE OXIDASE"/>
    <property type="match status" value="1"/>
</dbReference>
<dbReference type="SUPFAM" id="SSF51905">
    <property type="entry name" value="FAD/NAD(P)-binding domain"/>
    <property type="match status" value="1"/>
</dbReference>
<dbReference type="PRINTS" id="PR00411">
    <property type="entry name" value="PNDRDTASEI"/>
</dbReference>
<dbReference type="Gene3D" id="3.50.50.60">
    <property type="entry name" value="FAD/NAD(P)-binding domain"/>
    <property type="match status" value="1"/>
</dbReference>
<gene>
    <name evidence="2" type="ORF">AMR74_12240</name>
</gene>
<dbReference type="InterPro" id="IPR002937">
    <property type="entry name" value="Amino_oxidase"/>
</dbReference>
<comment type="caution">
    <text evidence="2">The sequence shown here is derived from an EMBL/GenBank/DDBJ whole genome shotgun (WGS) entry which is preliminary data.</text>
</comment>
<dbReference type="InterPro" id="IPR036188">
    <property type="entry name" value="FAD/NAD-bd_sf"/>
</dbReference>
<accession>A0A0N0UAV0</accession>
<dbReference type="PATRIC" id="fig|1705389.3.peg.3994"/>
<dbReference type="RefSeq" id="WP_053772333.1">
    <property type="nucleotide sequence ID" value="NZ_LIST01000004.1"/>
</dbReference>
<proteinExistence type="predicted"/>
<name>A0A0N0UAV0_9EURY</name>